<gene>
    <name evidence="1" type="ORF">UFOPK2001_00171</name>
</gene>
<dbReference type="InterPro" id="IPR029062">
    <property type="entry name" value="Class_I_gatase-like"/>
</dbReference>
<dbReference type="EMBL" id="CAEZVN010000007">
    <property type="protein sequence ID" value="CAB4625344.1"/>
    <property type="molecule type" value="Genomic_DNA"/>
</dbReference>
<dbReference type="AlphaFoldDB" id="A0A6J6ILK1"/>
<name>A0A6J6ILK1_9ZZZZ</name>
<accession>A0A6J6ILK1</accession>
<sequence>MIRLGVLFPQHLNLNGDLGNAEVIAKQLEWRGLATEIVAVETVSDLSNSLDFILVGHGSTAAWAAIETRLRSMAPSLRKLITSGTPGLAISTGFEKLLEHGALGNLDVRKLPERISKFHIQGDGDSEVLGYLNTDVDLPILHREGNWISTLLHGPVLAKNPILLEEVLSKIAKGAGVALPNIQVSEKAGQLADLIDEVWKLERDLSSE</sequence>
<proteinExistence type="predicted"/>
<dbReference type="SUPFAM" id="SSF52317">
    <property type="entry name" value="Class I glutamine amidotransferase-like"/>
    <property type="match status" value="1"/>
</dbReference>
<reference evidence="1" key="1">
    <citation type="submission" date="2020-05" db="EMBL/GenBank/DDBJ databases">
        <authorList>
            <person name="Chiriac C."/>
            <person name="Salcher M."/>
            <person name="Ghai R."/>
            <person name="Kavagutti S V."/>
        </authorList>
    </citation>
    <scope>NUCLEOTIDE SEQUENCE</scope>
</reference>
<protein>
    <submittedName>
        <fullName evidence="1">Unannotated protein</fullName>
    </submittedName>
</protein>
<evidence type="ECO:0000313" key="1">
    <source>
        <dbReference type="EMBL" id="CAB4625344.1"/>
    </source>
</evidence>
<organism evidence="1">
    <name type="scientific">freshwater metagenome</name>
    <dbReference type="NCBI Taxonomy" id="449393"/>
    <lineage>
        <taxon>unclassified sequences</taxon>
        <taxon>metagenomes</taxon>
        <taxon>ecological metagenomes</taxon>
    </lineage>
</organism>